<keyword evidence="9" id="KW-0670">Pyruvate</keyword>
<dbReference type="InterPro" id="IPR036625">
    <property type="entry name" value="E3-bd_dom_sf"/>
</dbReference>
<dbReference type="GO" id="GO:0031405">
    <property type="term" value="F:lipoic acid binding"/>
    <property type="evidence" value="ECO:0007669"/>
    <property type="project" value="TreeGrafter"/>
</dbReference>
<dbReference type="Gene3D" id="2.40.50.100">
    <property type="match status" value="1"/>
</dbReference>
<evidence type="ECO:0000259" key="7">
    <source>
        <dbReference type="PROSITE" id="PS50968"/>
    </source>
</evidence>
<comment type="similarity">
    <text evidence="2 6">Belongs to the 2-oxoacid dehydrogenase family.</text>
</comment>
<dbReference type="PROSITE" id="PS51826">
    <property type="entry name" value="PSBD"/>
    <property type="match status" value="1"/>
</dbReference>
<evidence type="ECO:0000256" key="4">
    <source>
        <dbReference type="ARBA" id="ARBA00022823"/>
    </source>
</evidence>
<evidence type="ECO:0000256" key="6">
    <source>
        <dbReference type="RuleBase" id="RU003423"/>
    </source>
</evidence>
<dbReference type="EC" id="2.3.1.-" evidence="6"/>
<comment type="cofactor">
    <cofactor evidence="1 6">
        <name>(R)-lipoate</name>
        <dbReference type="ChEBI" id="CHEBI:83088"/>
    </cofactor>
</comment>
<dbReference type="CDD" id="cd06849">
    <property type="entry name" value="lipoyl_domain"/>
    <property type="match status" value="1"/>
</dbReference>
<dbReference type="PANTHER" id="PTHR43178">
    <property type="entry name" value="DIHYDROLIPOAMIDE ACETYLTRANSFERASE COMPONENT OF PYRUVATE DEHYDROGENASE COMPLEX"/>
    <property type="match status" value="1"/>
</dbReference>
<evidence type="ECO:0000259" key="8">
    <source>
        <dbReference type="PROSITE" id="PS51826"/>
    </source>
</evidence>
<feature type="domain" description="Peripheral subunit-binding (PSBD)" evidence="8">
    <location>
        <begin position="123"/>
        <end position="160"/>
    </location>
</feature>
<organism evidence="9 10">
    <name type="scientific">Brevibacillus centrosporus</name>
    <dbReference type="NCBI Taxonomy" id="54910"/>
    <lineage>
        <taxon>Bacteria</taxon>
        <taxon>Bacillati</taxon>
        <taxon>Bacillota</taxon>
        <taxon>Bacilli</taxon>
        <taxon>Bacillales</taxon>
        <taxon>Paenibacillaceae</taxon>
        <taxon>Brevibacillus</taxon>
    </lineage>
</organism>
<reference evidence="10" key="1">
    <citation type="submission" date="2016-10" db="EMBL/GenBank/DDBJ databases">
        <authorList>
            <person name="Varghese N."/>
            <person name="Submissions S."/>
        </authorList>
    </citation>
    <scope>NUCLEOTIDE SEQUENCE [LARGE SCALE GENOMIC DNA]</scope>
    <source>
        <strain evidence="10">OK042</strain>
    </source>
</reference>
<keyword evidence="5 6" id="KW-0012">Acyltransferase</keyword>
<dbReference type="Pfam" id="PF00198">
    <property type="entry name" value="2-oxoacid_dh"/>
    <property type="match status" value="1"/>
</dbReference>
<evidence type="ECO:0000313" key="9">
    <source>
        <dbReference type="EMBL" id="SFK14098.1"/>
    </source>
</evidence>
<keyword evidence="4 6" id="KW-0450">Lipoyl</keyword>
<dbReference type="SUPFAM" id="SSF51230">
    <property type="entry name" value="Single hybrid motif"/>
    <property type="match status" value="1"/>
</dbReference>
<dbReference type="Proteomes" id="UP000198915">
    <property type="component" value="Unassembled WGS sequence"/>
</dbReference>
<dbReference type="PANTHER" id="PTHR43178:SF5">
    <property type="entry name" value="LIPOAMIDE ACYLTRANSFERASE COMPONENT OF BRANCHED-CHAIN ALPHA-KETO ACID DEHYDROGENASE COMPLEX, MITOCHONDRIAL"/>
    <property type="match status" value="1"/>
</dbReference>
<accession>A0A1I3X303</accession>
<evidence type="ECO:0000256" key="5">
    <source>
        <dbReference type="ARBA" id="ARBA00023315"/>
    </source>
</evidence>
<dbReference type="InterPro" id="IPR004167">
    <property type="entry name" value="PSBD"/>
</dbReference>
<sequence>MATAVFMPKLSMTMETGTVIQWFKQEGDSVREGDVLLEVLTDKINIEVESYTTGTLLKIYYGPDEVVPVNQVIGYVGAAGEVVADAPPSLEAADTLQAVEKQEEQEETAMNMEETHSHGANLRATPVARRIARENDVNLRQLKGSGPDGRIQKVDVEHAIAARKEQLQPAVSQAPETVASSSKSSKLEGMRKVIAQRMTQSAFTAPHVTLTTEADMTRVQEVRATLLPSIEEATGHRLSYTEIIMKAVAAALARHPKVNASLQDETIVYHDSVHVGLAVAVPDGLLVPVVKHADRKGLAELTTDTKRLAGLAREGRLLPDDMRGGTFTISNLGMYAIDAFTPIINQPESAILGVGRIHEKPVGVDGQIVLRPMMSLSLSFDHRVMDGAPAAAFLQDIKEYLEAPYHLLA</sequence>
<dbReference type="AlphaFoldDB" id="A0A1I3X303"/>
<dbReference type="Gene3D" id="4.10.320.10">
    <property type="entry name" value="E3-binding domain"/>
    <property type="match status" value="1"/>
</dbReference>
<dbReference type="InterPro" id="IPR000089">
    <property type="entry name" value="Biotin_lipoyl"/>
</dbReference>
<name>A0A1I3X303_9BACL</name>
<gene>
    <name evidence="9" type="ORF">SAMN05518846_10943</name>
</gene>
<keyword evidence="3 6" id="KW-0808">Transferase</keyword>
<dbReference type="EMBL" id="FORT01000009">
    <property type="protein sequence ID" value="SFK14098.1"/>
    <property type="molecule type" value="Genomic_DNA"/>
</dbReference>
<dbReference type="Pfam" id="PF00364">
    <property type="entry name" value="Biotin_lipoyl"/>
    <property type="match status" value="1"/>
</dbReference>
<dbReference type="GO" id="GO:0016407">
    <property type="term" value="F:acetyltransferase activity"/>
    <property type="evidence" value="ECO:0007669"/>
    <property type="project" value="TreeGrafter"/>
</dbReference>
<dbReference type="InterPro" id="IPR050743">
    <property type="entry name" value="2-oxoacid_DH_E2_comp"/>
</dbReference>
<dbReference type="GO" id="GO:0005737">
    <property type="term" value="C:cytoplasm"/>
    <property type="evidence" value="ECO:0007669"/>
    <property type="project" value="TreeGrafter"/>
</dbReference>
<evidence type="ECO:0000256" key="2">
    <source>
        <dbReference type="ARBA" id="ARBA00007317"/>
    </source>
</evidence>
<proteinExistence type="inferred from homology"/>
<evidence type="ECO:0000313" key="10">
    <source>
        <dbReference type="Proteomes" id="UP000198915"/>
    </source>
</evidence>
<dbReference type="InterPro" id="IPR001078">
    <property type="entry name" value="2-oxoacid_DH_actylTfrase"/>
</dbReference>
<protein>
    <recommendedName>
        <fullName evidence="6">Dihydrolipoamide acetyltransferase component of pyruvate dehydrogenase complex</fullName>
        <ecNumber evidence="6">2.3.1.-</ecNumber>
    </recommendedName>
</protein>
<dbReference type="STRING" id="1884381.SAMN05518846_10943"/>
<dbReference type="PROSITE" id="PS50968">
    <property type="entry name" value="BIOTINYL_LIPOYL"/>
    <property type="match status" value="1"/>
</dbReference>
<dbReference type="SUPFAM" id="SSF47005">
    <property type="entry name" value="Peripheral subunit-binding domain of 2-oxo acid dehydrogenase complex"/>
    <property type="match status" value="1"/>
</dbReference>
<evidence type="ECO:0000256" key="3">
    <source>
        <dbReference type="ARBA" id="ARBA00022679"/>
    </source>
</evidence>
<dbReference type="RefSeq" id="WP_092269861.1">
    <property type="nucleotide sequence ID" value="NZ_FORT01000009.1"/>
</dbReference>
<dbReference type="SUPFAM" id="SSF52777">
    <property type="entry name" value="CoA-dependent acyltransferases"/>
    <property type="match status" value="1"/>
</dbReference>
<evidence type="ECO:0000256" key="1">
    <source>
        <dbReference type="ARBA" id="ARBA00001938"/>
    </source>
</evidence>
<dbReference type="Gene3D" id="3.30.559.10">
    <property type="entry name" value="Chloramphenicol acetyltransferase-like domain"/>
    <property type="match status" value="1"/>
</dbReference>
<dbReference type="FunFam" id="3.30.559.10:FF:000007">
    <property type="entry name" value="Dihydrolipoamide acetyltransferase component of pyruvate dehydrogenase complex"/>
    <property type="match status" value="1"/>
</dbReference>
<keyword evidence="10" id="KW-1185">Reference proteome</keyword>
<dbReference type="InterPro" id="IPR011053">
    <property type="entry name" value="Single_hybrid_motif"/>
</dbReference>
<dbReference type="InterPro" id="IPR023213">
    <property type="entry name" value="CAT-like_dom_sf"/>
</dbReference>
<feature type="domain" description="Lipoyl-binding" evidence="7">
    <location>
        <begin position="2"/>
        <end position="77"/>
    </location>
</feature>
<dbReference type="Pfam" id="PF02817">
    <property type="entry name" value="E3_binding"/>
    <property type="match status" value="1"/>
</dbReference>